<dbReference type="EMBL" id="WBMO01000001">
    <property type="protein sequence ID" value="MDV2476001.1"/>
    <property type="molecule type" value="Genomic_DNA"/>
</dbReference>
<organism evidence="1 2">
    <name type="scientific">Rhodococcus zopfii</name>
    <dbReference type="NCBI Taxonomy" id="43772"/>
    <lineage>
        <taxon>Bacteria</taxon>
        <taxon>Bacillati</taxon>
        <taxon>Actinomycetota</taxon>
        <taxon>Actinomycetes</taxon>
        <taxon>Mycobacteriales</taxon>
        <taxon>Nocardiaceae</taxon>
        <taxon>Rhodococcus</taxon>
    </lineage>
</organism>
<accession>A0ABU3WPV5</accession>
<evidence type="ECO:0000313" key="1">
    <source>
        <dbReference type="EMBL" id="MDV2476001.1"/>
    </source>
</evidence>
<keyword evidence="2" id="KW-1185">Reference proteome</keyword>
<gene>
    <name evidence="1" type="ORF">F8M49_12740</name>
</gene>
<sequence>MFAGNSQELYDCIVQFVGTGVMSAHLGEDYEHELVRLFHNYLASIGTLRDVQRTVHRSIWPRERKDVPSEWEAKTYTPKVQEVLGGGEFKFLQDLRNYTVHYALPVPSASTRISHTPGSPVIQRNDLRLSKDVLLQWSNWSSASRRFIESQDDRVDFLPAIENYSKAVRKFYQWFWETIEAALAPEYPDFKFTAVELALYQQERSDWANWRRAIALEEGESLVKLRRKLVETRQQRWGHGSRGWRVFSVDPRTGAAEQINEDPWGLPPRSTAFGLP</sequence>
<proteinExistence type="predicted"/>
<protein>
    <submittedName>
        <fullName evidence="1">Uncharacterized protein</fullName>
    </submittedName>
</protein>
<reference evidence="1 2" key="1">
    <citation type="submission" date="2019-10" db="EMBL/GenBank/DDBJ databases">
        <title>Draft Genome Assembly of Rhodococcus zopfii DSM44189.</title>
        <authorList>
            <person name="Sutton J.M."/>
            <person name="Akob D.M."/>
            <person name="Bushman T.J."/>
        </authorList>
    </citation>
    <scope>NUCLEOTIDE SEQUENCE [LARGE SCALE GENOMIC DNA]</scope>
    <source>
        <strain evidence="1 2">DSM 44189</strain>
    </source>
</reference>
<name>A0ABU3WPV5_9NOCA</name>
<evidence type="ECO:0000313" key="2">
    <source>
        <dbReference type="Proteomes" id="UP001275440"/>
    </source>
</evidence>
<dbReference type="Proteomes" id="UP001275440">
    <property type="component" value="Unassembled WGS sequence"/>
</dbReference>
<comment type="caution">
    <text evidence="1">The sequence shown here is derived from an EMBL/GenBank/DDBJ whole genome shotgun (WGS) entry which is preliminary data.</text>
</comment>